<protein>
    <submittedName>
        <fullName evidence="1">DUF721 domain-containing protein</fullName>
    </submittedName>
</protein>
<organism evidence="1 2">
    <name type="scientific">Pseudoalteromonas xiamenensis</name>
    <dbReference type="NCBI Taxonomy" id="882626"/>
    <lineage>
        <taxon>Bacteria</taxon>
        <taxon>Pseudomonadati</taxon>
        <taxon>Pseudomonadota</taxon>
        <taxon>Gammaproteobacteria</taxon>
        <taxon>Alteromonadales</taxon>
        <taxon>Pseudoalteromonadaceae</taxon>
        <taxon>Pseudoalteromonas</taxon>
    </lineage>
</organism>
<dbReference type="InterPro" id="IPR007922">
    <property type="entry name" value="DciA-like"/>
</dbReference>
<proteinExistence type="predicted"/>
<dbReference type="AlphaFoldDB" id="A0A975DK19"/>
<keyword evidence="2" id="KW-1185">Reference proteome</keyword>
<evidence type="ECO:0000313" key="2">
    <source>
        <dbReference type="Proteomes" id="UP000664904"/>
    </source>
</evidence>
<gene>
    <name evidence="1" type="ORF">J5O05_07375</name>
</gene>
<name>A0A975DK19_9GAMM</name>
<dbReference type="Proteomes" id="UP000664904">
    <property type="component" value="Chromosome"/>
</dbReference>
<dbReference type="Pfam" id="PF05258">
    <property type="entry name" value="DciA"/>
    <property type="match status" value="1"/>
</dbReference>
<reference evidence="1" key="1">
    <citation type="submission" date="2021-03" db="EMBL/GenBank/DDBJ databases">
        <title>Complete Genome of Pseudoalteromonas xiamenensis STKMTI.2, a new potential marine bacterium producing anti-Vibrio compounds.</title>
        <authorList>
            <person name="Handayani D.P."/>
            <person name="Isnansetyo A."/>
            <person name="Istiqomah I."/>
            <person name="Jumina J."/>
        </authorList>
    </citation>
    <scope>NUCLEOTIDE SEQUENCE</scope>
    <source>
        <strain evidence="1">STKMTI.2</strain>
    </source>
</reference>
<sequence>MAKNRYAPKPVEEVFQGMSVSNKLRTFASQTAKQTELQQAVELALGPILIKKCRVSHYQNGTLFIEAASATLATRLNYMRMDILSAVRQAGYPECIQVKISSSPDAQTRFAVKEKQTAYQTSNNSAKRQMSEQTAEHLNAIAENAPQGLKEKLQRLAKHAGKV</sequence>
<dbReference type="EMBL" id="CP072133">
    <property type="protein sequence ID" value="QTH72607.1"/>
    <property type="molecule type" value="Genomic_DNA"/>
</dbReference>
<dbReference type="KEGG" id="pxi:J5O05_07375"/>
<dbReference type="RefSeq" id="WP_208844231.1">
    <property type="nucleotide sequence ID" value="NZ_CP072133.1"/>
</dbReference>
<evidence type="ECO:0000313" key="1">
    <source>
        <dbReference type="EMBL" id="QTH72607.1"/>
    </source>
</evidence>
<accession>A0A975DK19</accession>